<dbReference type="Pfam" id="PF13579">
    <property type="entry name" value="Glyco_trans_4_4"/>
    <property type="match status" value="1"/>
</dbReference>
<dbReference type="Proteomes" id="UP000237056">
    <property type="component" value="Unassembled WGS sequence"/>
</dbReference>
<comment type="caution">
    <text evidence="3">The sequence shown here is derived from an EMBL/GenBank/DDBJ whole genome shotgun (WGS) entry which is preliminary data.</text>
</comment>
<evidence type="ECO:0000313" key="4">
    <source>
        <dbReference type="Proteomes" id="UP000237056"/>
    </source>
</evidence>
<keyword evidence="4" id="KW-1185">Reference proteome</keyword>
<dbReference type="Gene3D" id="3.40.50.2000">
    <property type="entry name" value="Glycogen Phosphorylase B"/>
    <property type="match status" value="2"/>
</dbReference>
<evidence type="ECO:0000313" key="3">
    <source>
        <dbReference type="EMBL" id="POS02352.1"/>
    </source>
</evidence>
<dbReference type="GO" id="GO:0016757">
    <property type="term" value="F:glycosyltransferase activity"/>
    <property type="evidence" value="ECO:0007669"/>
    <property type="project" value="InterPro"/>
</dbReference>
<dbReference type="PANTHER" id="PTHR45947">
    <property type="entry name" value="SULFOQUINOVOSYL TRANSFERASE SQD2"/>
    <property type="match status" value="1"/>
</dbReference>
<dbReference type="RefSeq" id="WP_245874606.1">
    <property type="nucleotide sequence ID" value="NZ_PQNY01000004.1"/>
</dbReference>
<dbReference type="InterPro" id="IPR001296">
    <property type="entry name" value="Glyco_trans_1"/>
</dbReference>
<keyword evidence="3" id="KW-0808">Transferase</keyword>
<evidence type="ECO:0000259" key="2">
    <source>
        <dbReference type="Pfam" id="PF13579"/>
    </source>
</evidence>
<protein>
    <submittedName>
        <fullName evidence="3">Glycosyltransferase involved in cell wall biosynthesis</fullName>
    </submittedName>
</protein>
<dbReference type="AlphaFoldDB" id="A0A2S4N9I3"/>
<sequence length="389" mass="43643">MKPKLIRITTVPISLKKLLKGQHHFMSQNGFDVIGVSSNEKELREISSEEGVETVAINMTRKISPLQDLVSVWKFYKFCKKEKPTIVHSHTPKAGIVAMLGSKLAGVPIRIHTVAGLPLMETKGIKRKVLNFVEKITYACANKVYPNSTGLYDFILKNKLTHTQKLKVIANGSSNGIDTEYFSPDSINTEKITALKQTLNITNQDFVFVFVGRLVKDKGINELVKAFLNVSLSLPHVKLLLVGNYEHDLDPLDKTTLQQINSNTNIISAGYQEDVRPYFAISNCLVFPSYREGFPNVVLQAGAMGLPCIVTDINGCNEIIKEGVNGSIVPKKDSITLQNSMRKMVQEVSWSNQLKSNSRKMITSHYEQKVVWNALLQEYQELLNEVKYV</sequence>
<proteinExistence type="predicted"/>
<feature type="domain" description="Glycosyl transferase family 1" evidence="1">
    <location>
        <begin position="194"/>
        <end position="361"/>
    </location>
</feature>
<dbReference type="InterPro" id="IPR050194">
    <property type="entry name" value="Glycosyltransferase_grp1"/>
</dbReference>
<dbReference type="CDD" id="cd03808">
    <property type="entry name" value="GT4_CapM-like"/>
    <property type="match status" value="1"/>
</dbReference>
<dbReference type="PANTHER" id="PTHR45947:SF15">
    <property type="entry name" value="TEICHURONIC ACID BIOSYNTHESIS GLYCOSYLTRANSFERASE TUAC-RELATED"/>
    <property type="match status" value="1"/>
</dbReference>
<feature type="domain" description="Glycosyltransferase subfamily 4-like N-terminal" evidence="2">
    <location>
        <begin position="43"/>
        <end position="172"/>
    </location>
</feature>
<dbReference type="SUPFAM" id="SSF53756">
    <property type="entry name" value="UDP-Glycosyltransferase/glycogen phosphorylase"/>
    <property type="match status" value="1"/>
</dbReference>
<accession>A0A2S4N9I3</accession>
<dbReference type="Pfam" id="PF00534">
    <property type="entry name" value="Glycos_transf_1"/>
    <property type="match status" value="1"/>
</dbReference>
<name>A0A2S4N9I3_9FLAO</name>
<evidence type="ECO:0000259" key="1">
    <source>
        <dbReference type="Pfam" id="PF00534"/>
    </source>
</evidence>
<organism evidence="3 4">
    <name type="scientific">Flavobacterium croceum DSM 17960</name>
    <dbReference type="NCBI Taxonomy" id="1121886"/>
    <lineage>
        <taxon>Bacteria</taxon>
        <taxon>Pseudomonadati</taxon>
        <taxon>Bacteroidota</taxon>
        <taxon>Flavobacteriia</taxon>
        <taxon>Flavobacteriales</taxon>
        <taxon>Flavobacteriaceae</taxon>
        <taxon>Flavobacterium</taxon>
    </lineage>
</organism>
<reference evidence="3 4" key="1">
    <citation type="submission" date="2018-01" db="EMBL/GenBank/DDBJ databases">
        <title>Genomic Encyclopedia of Type Strains, Phase I: the one thousand microbial genomes (KMG-I) project.</title>
        <authorList>
            <person name="Goeker M."/>
        </authorList>
    </citation>
    <scope>NUCLEOTIDE SEQUENCE [LARGE SCALE GENOMIC DNA]</scope>
    <source>
        <strain evidence="3 4">DSM 17960</strain>
    </source>
</reference>
<dbReference type="InterPro" id="IPR028098">
    <property type="entry name" value="Glyco_trans_4-like_N"/>
</dbReference>
<dbReference type="EMBL" id="PQNY01000004">
    <property type="protein sequence ID" value="POS02352.1"/>
    <property type="molecule type" value="Genomic_DNA"/>
</dbReference>
<gene>
    <name evidence="3" type="ORF">Q361_10471</name>
</gene>